<protein>
    <submittedName>
        <fullName evidence="2">Uncharacterized protein</fullName>
    </submittedName>
</protein>
<proteinExistence type="predicted"/>
<sequence length="127" mass="14357">MKCRYCDNEAVYPDGLCERCHQAEVENRGASVLSDDERDNFKGQTINEDGTVYEEKKEQEESQSNVHIYMTHGLPLRIKLAIGFIIFCVLAIIISALGFLILALPYLLGGAVIVLVYQIVKTLLRHR</sequence>
<organism evidence="2 3">
    <name type="scientific">Megasphaera hexanoica</name>
    <dbReference type="NCBI Taxonomy" id="1675036"/>
    <lineage>
        <taxon>Bacteria</taxon>
        <taxon>Bacillati</taxon>
        <taxon>Bacillota</taxon>
        <taxon>Negativicutes</taxon>
        <taxon>Veillonellales</taxon>
        <taxon>Veillonellaceae</taxon>
        <taxon>Megasphaera</taxon>
    </lineage>
</organism>
<keyword evidence="3" id="KW-1185">Reference proteome</keyword>
<accession>A0ABW7DPS5</accession>
<reference evidence="2 3" key="1">
    <citation type="submission" date="2024-10" db="EMBL/GenBank/DDBJ databases">
        <authorList>
            <person name="Sang B.-I."/>
            <person name="Prabhaharan D."/>
        </authorList>
    </citation>
    <scope>NUCLEOTIDE SEQUENCE [LARGE SCALE GENOMIC DNA]</scope>
    <source>
        <strain evidence="2 3">MH</strain>
    </source>
</reference>
<evidence type="ECO:0000313" key="3">
    <source>
        <dbReference type="Proteomes" id="UP001605989"/>
    </source>
</evidence>
<comment type="caution">
    <text evidence="2">The sequence shown here is derived from an EMBL/GenBank/DDBJ whole genome shotgun (WGS) entry which is preliminary data.</text>
</comment>
<keyword evidence="1" id="KW-0472">Membrane</keyword>
<dbReference type="RefSeq" id="WP_200817462.1">
    <property type="nucleotide sequence ID" value="NZ_CP011940.1"/>
</dbReference>
<dbReference type="EMBL" id="JBIEKR010000007">
    <property type="protein sequence ID" value="MFG6273381.1"/>
    <property type="molecule type" value="Genomic_DNA"/>
</dbReference>
<name>A0ABW7DPS5_9FIRM</name>
<dbReference type="Proteomes" id="UP001605989">
    <property type="component" value="Unassembled WGS sequence"/>
</dbReference>
<keyword evidence="1" id="KW-1133">Transmembrane helix</keyword>
<keyword evidence="1" id="KW-0812">Transmembrane</keyword>
<feature type="transmembrane region" description="Helical" evidence="1">
    <location>
        <begin position="106"/>
        <end position="124"/>
    </location>
</feature>
<evidence type="ECO:0000313" key="2">
    <source>
        <dbReference type="EMBL" id="MFG6273381.1"/>
    </source>
</evidence>
<evidence type="ECO:0000256" key="1">
    <source>
        <dbReference type="SAM" id="Phobius"/>
    </source>
</evidence>
<gene>
    <name evidence="2" type="ORF">ACGTZG_09295</name>
</gene>
<feature type="transmembrane region" description="Helical" evidence="1">
    <location>
        <begin position="80"/>
        <end position="100"/>
    </location>
</feature>